<organism evidence="8 9">
    <name type="scientific">Parasediminibacterium paludis</name>
    <dbReference type="NCBI Taxonomy" id="908966"/>
    <lineage>
        <taxon>Bacteria</taxon>
        <taxon>Pseudomonadati</taxon>
        <taxon>Bacteroidota</taxon>
        <taxon>Chitinophagia</taxon>
        <taxon>Chitinophagales</taxon>
        <taxon>Chitinophagaceae</taxon>
        <taxon>Parasediminibacterium</taxon>
    </lineage>
</organism>
<dbReference type="SUPFAM" id="SSF111369">
    <property type="entry name" value="HlyD-like secretion proteins"/>
    <property type="match status" value="1"/>
</dbReference>
<evidence type="ECO:0000259" key="6">
    <source>
        <dbReference type="Pfam" id="PF25967"/>
    </source>
</evidence>
<sequence>MNKILLWVIIALAVIIVALVGLKMSGVIGKEEGIKVATDKAILRNITETVNASGKVYPEVEVKVSPDISGEIVELPVNEGDSVRRGQILARIYADIYATQRDQVSAGVAQAKAQLSNSAASIVGLKATLDQAKANYDRQQKLLNDKVISRSEFETAQQAFLSAQANYNAAKEGLKSSEATIRSNEAQLAKADKDMSRTVITAPMDGIVSLLAVKKGERVAGNSFNVGTEMMRIADMRSIEVRVDVGENDIPKVKIGDTAIVQVDAYSSRKFTGIVYKIANPTTSTSTTSTTDVTNYKVHIRLLESSYKDLIIPGKSFPFRPNMSASADIQTKTKKDALAVPLNAVTTRDPKSDGTKGDEKKKETTTGSSTDKTPTATDLEEVVFVLQKDGKVKKVKVTTAIQDLTNIEITSGLKKDDEVVIAPYNVVSKSLKDGDKVKVVAKDKLYDDGKKKE</sequence>
<dbReference type="PANTHER" id="PTHR30469">
    <property type="entry name" value="MULTIDRUG RESISTANCE PROTEIN MDTA"/>
    <property type="match status" value="1"/>
</dbReference>
<gene>
    <name evidence="8" type="ORF">ACFOW1_09145</name>
</gene>
<protein>
    <submittedName>
        <fullName evidence="8">Efflux RND transporter periplasmic adaptor subunit</fullName>
    </submittedName>
</protein>
<dbReference type="RefSeq" id="WP_379013758.1">
    <property type="nucleotide sequence ID" value="NZ_JBHSDC010000016.1"/>
</dbReference>
<comment type="similarity">
    <text evidence="2">Belongs to the membrane fusion protein (MFP) (TC 8.A.1) family.</text>
</comment>
<keyword evidence="9" id="KW-1185">Reference proteome</keyword>
<evidence type="ECO:0000256" key="3">
    <source>
        <dbReference type="ARBA" id="ARBA00022448"/>
    </source>
</evidence>
<dbReference type="InterPro" id="IPR058627">
    <property type="entry name" value="MdtA-like_C"/>
</dbReference>
<evidence type="ECO:0000259" key="5">
    <source>
        <dbReference type="Pfam" id="PF25917"/>
    </source>
</evidence>
<feature type="domain" description="YknX-like beta-barrel" evidence="7">
    <location>
        <begin position="240"/>
        <end position="305"/>
    </location>
</feature>
<dbReference type="Pfam" id="PF25917">
    <property type="entry name" value="BSH_RND"/>
    <property type="match status" value="1"/>
</dbReference>
<dbReference type="EMBL" id="JBHSDC010000016">
    <property type="protein sequence ID" value="MFC4232056.1"/>
    <property type="molecule type" value="Genomic_DNA"/>
</dbReference>
<evidence type="ECO:0000259" key="7">
    <source>
        <dbReference type="Pfam" id="PF25990"/>
    </source>
</evidence>
<dbReference type="Gene3D" id="2.40.50.100">
    <property type="match status" value="2"/>
</dbReference>
<dbReference type="Pfam" id="PF25967">
    <property type="entry name" value="RND-MFP_C"/>
    <property type="match status" value="1"/>
</dbReference>
<dbReference type="Gene3D" id="2.40.30.170">
    <property type="match status" value="1"/>
</dbReference>
<accession>A0ABV8PXC1</accession>
<evidence type="ECO:0000313" key="8">
    <source>
        <dbReference type="EMBL" id="MFC4232056.1"/>
    </source>
</evidence>
<feature type="region of interest" description="Disordered" evidence="4">
    <location>
        <begin position="340"/>
        <end position="374"/>
    </location>
</feature>
<dbReference type="NCBIfam" id="TIGR01730">
    <property type="entry name" value="RND_mfp"/>
    <property type="match status" value="1"/>
</dbReference>
<dbReference type="Proteomes" id="UP001595906">
    <property type="component" value="Unassembled WGS sequence"/>
</dbReference>
<evidence type="ECO:0000313" key="9">
    <source>
        <dbReference type="Proteomes" id="UP001595906"/>
    </source>
</evidence>
<name>A0ABV8PXC1_9BACT</name>
<dbReference type="InterPro" id="IPR058636">
    <property type="entry name" value="Beta-barrel_YknX"/>
</dbReference>
<comment type="caution">
    <text evidence="8">The sequence shown here is derived from an EMBL/GenBank/DDBJ whole genome shotgun (WGS) entry which is preliminary data.</text>
</comment>
<proteinExistence type="inferred from homology"/>
<dbReference type="PANTHER" id="PTHR30469:SF33">
    <property type="entry name" value="SLR1207 PROTEIN"/>
    <property type="match status" value="1"/>
</dbReference>
<dbReference type="Pfam" id="PF25990">
    <property type="entry name" value="Beta-barrel_YknX"/>
    <property type="match status" value="1"/>
</dbReference>
<keyword evidence="3" id="KW-0813">Transport</keyword>
<reference evidence="9" key="1">
    <citation type="journal article" date="2019" name="Int. J. Syst. Evol. Microbiol.">
        <title>The Global Catalogue of Microorganisms (GCM) 10K type strain sequencing project: providing services to taxonomists for standard genome sequencing and annotation.</title>
        <authorList>
            <consortium name="The Broad Institute Genomics Platform"/>
            <consortium name="The Broad Institute Genome Sequencing Center for Infectious Disease"/>
            <person name="Wu L."/>
            <person name="Ma J."/>
        </authorList>
    </citation>
    <scope>NUCLEOTIDE SEQUENCE [LARGE SCALE GENOMIC DNA]</scope>
    <source>
        <strain evidence="9">CECT 8010</strain>
    </source>
</reference>
<evidence type="ECO:0000256" key="2">
    <source>
        <dbReference type="ARBA" id="ARBA00009477"/>
    </source>
</evidence>
<evidence type="ECO:0000256" key="4">
    <source>
        <dbReference type="SAM" id="MobiDB-lite"/>
    </source>
</evidence>
<feature type="domain" description="Multidrug resistance protein MdtA-like C-terminal permuted SH3" evidence="6">
    <location>
        <begin position="382"/>
        <end position="421"/>
    </location>
</feature>
<dbReference type="InterPro" id="IPR006143">
    <property type="entry name" value="RND_pump_MFP"/>
</dbReference>
<comment type="subcellular location">
    <subcellularLocation>
        <location evidence="1">Cell envelope</location>
    </subcellularLocation>
</comment>
<dbReference type="Gene3D" id="1.10.287.470">
    <property type="entry name" value="Helix hairpin bin"/>
    <property type="match status" value="1"/>
</dbReference>
<dbReference type="InterPro" id="IPR058625">
    <property type="entry name" value="MdtA-like_BSH"/>
</dbReference>
<dbReference type="Gene3D" id="2.40.420.20">
    <property type="match status" value="1"/>
</dbReference>
<feature type="domain" description="Multidrug resistance protein MdtA-like barrel-sandwich hybrid" evidence="5">
    <location>
        <begin position="62"/>
        <end position="221"/>
    </location>
</feature>
<evidence type="ECO:0000256" key="1">
    <source>
        <dbReference type="ARBA" id="ARBA00004196"/>
    </source>
</evidence>
<feature type="compositionally biased region" description="Basic and acidic residues" evidence="4">
    <location>
        <begin position="348"/>
        <end position="364"/>
    </location>
</feature>